<keyword evidence="2" id="KW-1185">Reference proteome</keyword>
<evidence type="ECO:0000313" key="2">
    <source>
        <dbReference type="Proteomes" id="UP001519460"/>
    </source>
</evidence>
<dbReference type="EMBL" id="JACVVK020000613">
    <property type="protein sequence ID" value="KAK7462628.1"/>
    <property type="molecule type" value="Genomic_DNA"/>
</dbReference>
<accession>A0ABD0J6M0</accession>
<protein>
    <submittedName>
        <fullName evidence="1">Uncharacterized protein</fullName>
    </submittedName>
</protein>
<dbReference type="AlphaFoldDB" id="A0ABD0J6M0"/>
<organism evidence="1 2">
    <name type="scientific">Batillaria attramentaria</name>
    <dbReference type="NCBI Taxonomy" id="370345"/>
    <lineage>
        <taxon>Eukaryota</taxon>
        <taxon>Metazoa</taxon>
        <taxon>Spiralia</taxon>
        <taxon>Lophotrochozoa</taxon>
        <taxon>Mollusca</taxon>
        <taxon>Gastropoda</taxon>
        <taxon>Caenogastropoda</taxon>
        <taxon>Sorbeoconcha</taxon>
        <taxon>Cerithioidea</taxon>
        <taxon>Batillariidae</taxon>
        <taxon>Batillaria</taxon>
    </lineage>
</organism>
<gene>
    <name evidence="1" type="ORF">BaRGS_00038335</name>
</gene>
<reference evidence="1 2" key="1">
    <citation type="journal article" date="2023" name="Sci. Data">
        <title>Genome assembly of the Korean intertidal mud-creeper Batillaria attramentaria.</title>
        <authorList>
            <person name="Patra A.K."/>
            <person name="Ho P.T."/>
            <person name="Jun S."/>
            <person name="Lee S.J."/>
            <person name="Kim Y."/>
            <person name="Won Y.J."/>
        </authorList>
    </citation>
    <scope>NUCLEOTIDE SEQUENCE [LARGE SCALE GENOMIC DNA]</scope>
    <source>
        <strain evidence="1">Wonlab-2016</strain>
    </source>
</reference>
<evidence type="ECO:0000313" key="1">
    <source>
        <dbReference type="EMBL" id="KAK7462628.1"/>
    </source>
</evidence>
<comment type="caution">
    <text evidence="1">The sequence shown here is derived from an EMBL/GenBank/DDBJ whole genome shotgun (WGS) entry which is preliminary data.</text>
</comment>
<proteinExistence type="predicted"/>
<dbReference type="Proteomes" id="UP001519460">
    <property type="component" value="Unassembled WGS sequence"/>
</dbReference>
<name>A0ABD0J6M0_9CAEN</name>
<sequence>MHRRVASPTRLEKSNAPSGLLLPRVPDHNLLLYVSSNKLKDPMNVSAIRFWSPQTSSPSLLSPKRWPRFGQPNSIIFCLSVLLDKGRELTNQVSNGRAAVPTDELYLDGYNTQCLSLRVNHVMTQS</sequence>